<evidence type="ECO:0000256" key="2">
    <source>
        <dbReference type="ARBA" id="ARBA00022676"/>
    </source>
</evidence>
<evidence type="ECO:0000256" key="8">
    <source>
        <dbReference type="SAM" id="Phobius"/>
    </source>
</evidence>
<dbReference type="PATRIC" id="fig|1547436.3.peg.3057"/>
<dbReference type="NCBIfam" id="NF038066">
    <property type="entry name" value="MptB"/>
    <property type="match status" value="1"/>
</dbReference>
<sequence>MYNDVIKFWKLHKLSVVFVVVSILFYVSFGYDLERTSFIKLITLYAGLFYFFYKLIQFEKWNLKFLLISGILFRLVFFLVEPNLSQDFYRFIWDGELIKHGLNPYLYTPNDLIGQNGLPISNADALFAGMGELSAKHFSNYPPVNQIIFALSSLLGGGSILGSIIVMRLFIIFADLGILYFSRKLLQNLNQSNHMAFWYFLNPLVIIELTGNLHFEGVMLFFLVWSLYLISSKKEILAAPIYAVSIMVKLVPLLFLPLFIKHFGFKKSAIFYILIGLSCIVLFLPFYSPVFVSNYSETISLWFSNFEFNAGIYNVVKQIGTNFFDAKPWELVKSYGKLVAILVMVITLLMAFVRKNQNLSTLITSMLIALSLYYFLSSTVHPWYIIFLVGLSIFTRYRYPIVWSFAVILSYWAYSNPDYTENLWLLAIEYILVFGYLIYEIVGKGQKKLYFFKK</sequence>
<dbReference type="RefSeq" id="WP_055396605.1">
    <property type="nucleotide sequence ID" value="NZ_LCTZ01000002.1"/>
</dbReference>
<feature type="transmembrane region" description="Helical" evidence="8">
    <location>
        <begin position="269"/>
        <end position="287"/>
    </location>
</feature>
<comment type="similarity">
    <text evidence="7">Belongs to the MptA/B family.</text>
</comment>
<comment type="caution">
    <text evidence="9">The sequence shown here is derived from an EMBL/GenBank/DDBJ whole genome shotgun (WGS) entry which is preliminary data.</text>
</comment>
<evidence type="ECO:0000256" key="7">
    <source>
        <dbReference type="ARBA" id="ARBA00043987"/>
    </source>
</evidence>
<keyword evidence="3 9" id="KW-0808">Transferase</keyword>
<comment type="subcellular location">
    <subcellularLocation>
        <location evidence="1">Membrane</location>
        <topology evidence="1">Multi-pass membrane protein</topology>
    </subcellularLocation>
</comment>
<proteinExistence type="inferred from homology"/>
<evidence type="ECO:0000256" key="5">
    <source>
        <dbReference type="ARBA" id="ARBA00022989"/>
    </source>
</evidence>
<evidence type="ECO:0000256" key="4">
    <source>
        <dbReference type="ARBA" id="ARBA00022692"/>
    </source>
</evidence>
<dbReference type="OrthoDB" id="1491846at2"/>
<keyword evidence="10" id="KW-1185">Reference proteome</keyword>
<feature type="transmembrane region" description="Helical" evidence="8">
    <location>
        <begin position="147"/>
        <end position="176"/>
    </location>
</feature>
<evidence type="ECO:0000313" key="10">
    <source>
        <dbReference type="Proteomes" id="UP000050827"/>
    </source>
</evidence>
<name>A0A0N8WGB4_9FLAO</name>
<dbReference type="AlphaFoldDB" id="A0A0N8WGB4"/>
<dbReference type="STRING" id="346185.AAY42_14820"/>
<organism evidence="9 10">
    <name type="scientific">Flagellimonas eckloniae</name>
    <dbReference type="NCBI Taxonomy" id="346185"/>
    <lineage>
        <taxon>Bacteria</taxon>
        <taxon>Pseudomonadati</taxon>
        <taxon>Bacteroidota</taxon>
        <taxon>Flavobacteriia</taxon>
        <taxon>Flavobacteriales</taxon>
        <taxon>Flavobacteriaceae</taxon>
        <taxon>Flagellimonas</taxon>
    </lineage>
</organism>
<keyword evidence="4 8" id="KW-0812">Transmembrane</keyword>
<protein>
    <submittedName>
        <fullName evidence="9">Mannosyltransferase</fullName>
    </submittedName>
</protein>
<feature type="transmembrane region" description="Helical" evidence="8">
    <location>
        <begin position="12"/>
        <end position="31"/>
    </location>
</feature>
<dbReference type="GO" id="GO:0016758">
    <property type="term" value="F:hexosyltransferase activity"/>
    <property type="evidence" value="ECO:0007669"/>
    <property type="project" value="InterPro"/>
</dbReference>
<keyword evidence="6 8" id="KW-0472">Membrane</keyword>
<evidence type="ECO:0000313" key="9">
    <source>
        <dbReference type="EMBL" id="KQC31027.1"/>
    </source>
</evidence>
<dbReference type="Pfam" id="PF26314">
    <property type="entry name" value="MptA_B_family"/>
    <property type="match status" value="1"/>
</dbReference>
<dbReference type="GO" id="GO:0005886">
    <property type="term" value="C:plasma membrane"/>
    <property type="evidence" value="ECO:0007669"/>
    <property type="project" value="UniProtKB-SubCell"/>
</dbReference>
<dbReference type="Proteomes" id="UP000050827">
    <property type="component" value="Unassembled WGS sequence"/>
</dbReference>
<accession>A0A0N8WGB4</accession>
<keyword evidence="2 9" id="KW-0328">Glycosyltransferase</keyword>
<gene>
    <name evidence="9" type="ORF">AAY42_14820</name>
</gene>
<feature type="transmembrane region" description="Helical" evidence="8">
    <location>
        <begin position="37"/>
        <end position="56"/>
    </location>
</feature>
<feature type="transmembrane region" description="Helical" evidence="8">
    <location>
        <begin position="383"/>
        <end position="411"/>
    </location>
</feature>
<feature type="transmembrane region" description="Helical" evidence="8">
    <location>
        <begin position="236"/>
        <end position="260"/>
    </location>
</feature>
<evidence type="ECO:0000256" key="6">
    <source>
        <dbReference type="ARBA" id="ARBA00023136"/>
    </source>
</evidence>
<evidence type="ECO:0000256" key="1">
    <source>
        <dbReference type="ARBA" id="ARBA00004141"/>
    </source>
</evidence>
<feature type="transmembrane region" description="Helical" evidence="8">
    <location>
        <begin position="423"/>
        <end position="442"/>
    </location>
</feature>
<feature type="transmembrane region" description="Helical" evidence="8">
    <location>
        <begin position="336"/>
        <end position="353"/>
    </location>
</feature>
<feature type="transmembrane region" description="Helical" evidence="8">
    <location>
        <begin position="197"/>
        <end position="230"/>
    </location>
</feature>
<dbReference type="EMBL" id="LCTZ01000002">
    <property type="protein sequence ID" value="KQC31027.1"/>
    <property type="molecule type" value="Genomic_DNA"/>
</dbReference>
<dbReference type="InterPro" id="IPR049829">
    <property type="entry name" value="MptA/B-like"/>
</dbReference>
<evidence type="ECO:0000256" key="3">
    <source>
        <dbReference type="ARBA" id="ARBA00022679"/>
    </source>
</evidence>
<keyword evidence="5 8" id="KW-1133">Transmembrane helix</keyword>
<reference evidence="9 10" key="1">
    <citation type="submission" date="2015-04" db="EMBL/GenBank/DDBJ databases">
        <title>Complete genome of flavobacterium.</title>
        <authorList>
            <person name="Kwon Y.M."/>
            <person name="Kim S.-J."/>
        </authorList>
    </citation>
    <scope>NUCLEOTIDE SEQUENCE [LARGE SCALE GENOMIC DNA]</scope>
    <source>
        <strain evidence="9 10">DK169</strain>
    </source>
</reference>